<dbReference type="AlphaFoldDB" id="A0AA36CLR7"/>
<gene>
    <name evidence="9" type="ORF">MSPICULIGERA_LOCUS9838</name>
</gene>
<dbReference type="GO" id="GO:0005874">
    <property type="term" value="C:microtubule"/>
    <property type="evidence" value="ECO:0007669"/>
    <property type="project" value="UniProtKB-KW"/>
</dbReference>
<dbReference type="PROSITE" id="PS50245">
    <property type="entry name" value="CAP_GLY_2"/>
    <property type="match status" value="1"/>
</dbReference>
<evidence type="ECO:0000256" key="7">
    <source>
        <dbReference type="SAM" id="MobiDB-lite"/>
    </source>
</evidence>
<feature type="domain" description="CAP-Gly" evidence="8">
    <location>
        <begin position="23"/>
        <end position="65"/>
    </location>
</feature>
<dbReference type="Pfam" id="PF01302">
    <property type="entry name" value="CAP_GLY"/>
    <property type="match status" value="1"/>
</dbReference>
<feature type="compositionally biased region" description="Basic residues" evidence="7">
    <location>
        <begin position="739"/>
        <end position="759"/>
    </location>
</feature>
<organism evidence="9 10">
    <name type="scientific">Mesorhabditis spiculigera</name>
    <dbReference type="NCBI Taxonomy" id="96644"/>
    <lineage>
        <taxon>Eukaryota</taxon>
        <taxon>Metazoa</taxon>
        <taxon>Ecdysozoa</taxon>
        <taxon>Nematoda</taxon>
        <taxon>Chromadorea</taxon>
        <taxon>Rhabditida</taxon>
        <taxon>Rhabditina</taxon>
        <taxon>Rhabditomorpha</taxon>
        <taxon>Rhabditoidea</taxon>
        <taxon>Rhabditidae</taxon>
        <taxon>Mesorhabditinae</taxon>
        <taxon>Mesorhabditis</taxon>
    </lineage>
</organism>
<keyword evidence="3" id="KW-0493">Microtubule</keyword>
<dbReference type="Proteomes" id="UP001177023">
    <property type="component" value="Unassembled WGS sequence"/>
</dbReference>
<evidence type="ECO:0000256" key="1">
    <source>
        <dbReference type="ARBA" id="ARBA00004186"/>
    </source>
</evidence>
<dbReference type="PANTHER" id="PTHR18916">
    <property type="entry name" value="DYNACTIN 1-RELATED MICROTUBULE-BINDING"/>
    <property type="match status" value="1"/>
</dbReference>
<dbReference type="InterPro" id="IPR036859">
    <property type="entry name" value="CAP-Gly_dom_sf"/>
</dbReference>
<comment type="subcellular location">
    <subcellularLocation>
        <location evidence="1">Cytoplasm</location>
        <location evidence="1">Cytoskeleton</location>
        <location evidence="1">Spindle</location>
    </subcellularLocation>
</comment>
<keyword evidence="10" id="KW-1185">Reference proteome</keyword>
<dbReference type="SUPFAM" id="SSF74924">
    <property type="entry name" value="Cap-Gly domain"/>
    <property type="match status" value="1"/>
</dbReference>
<dbReference type="Gene3D" id="2.30.30.190">
    <property type="entry name" value="CAP Gly-rich-like domain"/>
    <property type="match status" value="1"/>
</dbReference>
<feature type="compositionally biased region" description="Basic and acidic residues" evidence="7">
    <location>
        <begin position="729"/>
        <end position="738"/>
    </location>
</feature>
<dbReference type="InterPro" id="IPR000938">
    <property type="entry name" value="CAP-Gly_domain"/>
</dbReference>
<dbReference type="SMART" id="SM01052">
    <property type="entry name" value="CAP_GLY"/>
    <property type="match status" value="1"/>
</dbReference>
<protein>
    <recommendedName>
        <fullName evidence="8">CAP-Gly domain-containing protein</fullName>
    </recommendedName>
</protein>
<dbReference type="PANTHER" id="PTHR18916:SF6">
    <property type="entry name" value="DYNACTIN SUBUNIT 1"/>
    <property type="match status" value="1"/>
</dbReference>
<evidence type="ECO:0000259" key="8">
    <source>
        <dbReference type="PROSITE" id="PS50245"/>
    </source>
</evidence>
<evidence type="ECO:0000256" key="3">
    <source>
        <dbReference type="ARBA" id="ARBA00022701"/>
    </source>
</evidence>
<dbReference type="EMBL" id="CATQJA010002565">
    <property type="protein sequence ID" value="CAJ0571432.1"/>
    <property type="molecule type" value="Genomic_DNA"/>
</dbReference>
<feature type="region of interest" description="Disordered" evidence="7">
    <location>
        <begin position="692"/>
        <end position="759"/>
    </location>
</feature>
<name>A0AA36CLR7_9BILA</name>
<comment type="caution">
    <text evidence="9">The sequence shown here is derived from an EMBL/GenBank/DDBJ whole genome shotgun (WGS) entry which is preliminary data.</text>
</comment>
<evidence type="ECO:0000256" key="4">
    <source>
        <dbReference type="ARBA" id="ARBA00023017"/>
    </source>
</evidence>
<keyword evidence="4" id="KW-0243">Dynein</keyword>
<keyword evidence="6" id="KW-0206">Cytoskeleton</keyword>
<dbReference type="GO" id="GO:0030286">
    <property type="term" value="C:dynein complex"/>
    <property type="evidence" value="ECO:0007669"/>
    <property type="project" value="UniProtKB-KW"/>
</dbReference>
<proteinExistence type="predicted"/>
<evidence type="ECO:0000256" key="5">
    <source>
        <dbReference type="ARBA" id="ARBA00023054"/>
    </source>
</evidence>
<accession>A0AA36CLR7</accession>
<evidence type="ECO:0000313" key="9">
    <source>
        <dbReference type="EMBL" id="CAJ0571432.1"/>
    </source>
</evidence>
<feature type="region of interest" description="Disordered" evidence="7">
    <location>
        <begin position="89"/>
        <end position="110"/>
    </location>
</feature>
<sequence>MAHWAVGDLTSYAGTQAKIRFLGAVRFAEGTWAGLQLGEKKGRNNGTVMGTRYFSCPPGHGLFVLAEKLTPPIPSKITRKAAPILSSNQKELTARAPPPPNNTNPAVADADRPVCTGQLVQQERAKPIYAPAVKDPRFPLDLGKRLLDGAQLKTRQAMQMLGRHFLDSDDLSALNITFVDIVDAIMEGLTDNDHEMVDTDSKMGDAACAAFSRIVCNLYEEESFVNAVLDQKYDLACKIVNVLREVTTKFSATTELLIAVRLLMGCSSDFALKLHHVGATSTIANLLSALSSKRAINSFIDLRELIYMCGELAPALPDTSIFDIDKHIVNQTGTHRRQHQPAWPSTSSEERPFDQICALLTAPLVSVAASVTDPVVHFGVIRVLVRLLLPCHHVDLFELLEDSEYANPVMLVSLIKDALAYTPQRAHLAVATVQLIRTMLEKDSSKNSSCNFRDHGIWESVERLVETLGGRDEKHKAINAWLVEHCREVLQEKHVQVIQSEVPNSDEPKLVIGLTTMDVCILGERETIPEMQVVAMVESLTGVKAVAQTIEQLTTIRYGLVWAVRMQLSGKPDLVNFKSGLQADVSFLVLDIFVNGAEMSTSLAHTAAGRDPRLHCKLCGFKTTEEKLRGETDSLLCGGCRHHLERRSPDDECNDTYTCRIYRSCTWEGDEVAIDRSCRKCLWDRAVQMNLVNPLKPPRPPQKTTEKKEPRQLKMKRTLKATEEQQDGDGERKEMEGKKKVRKPKAAQKPKIEKKTKKI</sequence>
<dbReference type="GO" id="GO:0005819">
    <property type="term" value="C:spindle"/>
    <property type="evidence" value="ECO:0007669"/>
    <property type="project" value="UniProtKB-SubCell"/>
</dbReference>
<keyword evidence="5" id="KW-0175">Coiled coil</keyword>
<evidence type="ECO:0000256" key="6">
    <source>
        <dbReference type="ARBA" id="ARBA00023212"/>
    </source>
</evidence>
<reference evidence="9" key="1">
    <citation type="submission" date="2023-06" db="EMBL/GenBank/DDBJ databases">
        <authorList>
            <person name="Delattre M."/>
        </authorList>
    </citation>
    <scope>NUCLEOTIDE SEQUENCE</scope>
    <source>
        <strain evidence="9">AF72</strain>
    </source>
</reference>
<feature type="non-terminal residue" evidence="9">
    <location>
        <position position="759"/>
    </location>
</feature>
<keyword evidence="2" id="KW-0963">Cytoplasm</keyword>
<evidence type="ECO:0000256" key="2">
    <source>
        <dbReference type="ARBA" id="ARBA00022490"/>
    </source>
</evidence>
<evidence type="ECO:0000313" key="10">
    <source>
        <dbReference type="Proteomes" id="UP001177023"/>
    </source>
</evidence>